<evidence type="ECO:0000313" key="1">
    <source>
        <dbReference type="EMBL" id="KAF2580321.1"/>
    </source>
</evidence>
<sequence length="72" mass="7427">MVFFFWFGPNPSVSVGQKESRRLLRYCGSRPLGVADAGGVAGGVKASGLAQALVESTDISGKVVVIGGRTVD</sequence>
<gene>
    <name evidence="1" type="ORF">F2Q68_00004018</name>
</gene>
<dbReference type="Proteomes" id="UP000712281">
    <property type="component" value="Unassembled WGS sequence"/>
</dbReference>
<comment type="caution">
    <text evidence="1">The sequence shown here is derived from an EMBL/GenBank/DDBJ whole genome shotgun (WGS) entry which is preliminary data.</text>
</comment>
<evidence type="ECO:0000313" key="2">
    <source>
        <dbReference type="Proteomes" id="UP000712281"/>
    </source>
</evidence>
<reference evidence="1" key="1">
    <citation type="submission" date="2019-12" db="EMBL/GenBank/DDBJ databases">
        <title>Genome sequencing and annotation of Brassica cretica.</title>
        <authorList>
            <person name="Studholme D.J."/>
            <person name="Sarris P.F."/>
        </authorList>
    </citation>
    <scope>NUCLEOTIDE SEQUENCE</scope>
    <source>
        <strain evidence="1">PFS-001/15</strain>
        <tissue evidence="1">Leaf</tissue>
    </source>
</reference>
<proteinExistence type="predicted"/>
<protein>
    <submittedName>
        <fullName evidence="1">Uncharacterized protein</fullName>
    </submittedName>
</protein>
<dbReference type="AlphaFoldDB" id="A0A8S9JDN5"/>
<organism evidence="1 2">
    <name type="scientific">Brassica cretica</name>
    <name type="common">Mustard</name>
    <dbReference type="NCBI Taxonomy" id="69181"/>
    <lineage>
        <taxon>Eukaryota</taxon>
        <taxon>Viridiplantae</taxon>
        <taxon>Streptophyta</taxon>
        <taxon>Embryophyta</taxon>
        <taxon>Tracheophyta</taxon>
        <taxon>Spermatophyta</taxon>
        <taxon>Magnoliopsida</taxon>
        <taxon>eudicotyledons</taxon>
        <taxon>Gunneridae</taxon>
        <taxon>Pentapetalae</taxon>
        <taxon>rosids</taxon>
        <taxon>malvids</taxon>
        <taxon>Brassicales</taxon>
        <taxon>Brassicaceae</taxon>
        <taxon>Brassiceae</taxon>
        <taxon>Brassica</taxon>
    </lineage>
</organism>
<name>A0A8S9JDN5_BRACR</name>
<accession>A0A8S9JDN5</accession>
<dbReference type="EMBL" id="QGKW02001660">
    <property type="protein sequence ID" value="KAF2580321.1"/>
    <property type="molecule type" value="Genomic_DNA"/>
</dbReference>